<evidence type="ECO:0000313" key="1">
    <source>
        <dbReference type="EMBL" id="VTR93377.1"/>
    </source>
</evidence>
<name>A0A6P2CXW7_9BACT</name>
<sequence>MNSKRYSVGNMRTKKDMRFYLGIMRDQEKNTFAGVVLHKAEWFLGKADSDDFEVTRKWKAASPPVAGECFCNAKKFCLGCPEARYFEGFYLIAGFPIHHAWNVLDGKVVDFTFEQVNREMLEERGYCETLYPLYYGLEVPRESLTDSQDPVAEAYFAKRM</sequence>
<proteinExistence type="predicted"/>
<dbReference type="Proteomes" id="UP000464178">
    <property type="component" value="Chromosome"/>
</dbReference>
<reference evidence="1 2" key="1">
    <citation type="submission" date="2019-05" db="EMBL/GenBank/DDBJ databases">
        <authorList>
            <consortium name="Science for Life Laboratories"/>
        </authorList>
    </citation>
    <scope>NUCLEOTIDE SEQUENCE [LARGE SCALE GENOMIC DNA]</scope>
    <source>
        <strain evidence="1">Soil9</strain>
    </source>
</reference>
<dbReference type="RefSeq" id="WP_162668112.1">
    <property type="nucleotide sequence ID" value="NZ_LR593886.1"/>
</dbReference>
<evidence type="ECO:0000313" key="2">
    <source>
        <dbReference type="Proteomes" id="UP000464178"/>
    </source>
</evidence>
<dbReference type="AlphaFoldDB" id="A0A6P2CXW7"/>
<accession>A0A6P2CXW7</accession>
<keyword evidence="2" id="KW-1185">Reference proteome</keyword>
<protein>
    <submittedName>
        <fullName evidence="1">Uncharacterized protein</fullName>
    </submittedName>
</protein>
<dbReference type="KEGG" id="gms:SOIL9_43370"/>
<organism evidence="1 2">
    <name type="scientific">Gemmata massiliana</name>
    <dbReference type="NCBI Taxonomy" id="1210884"/>
    <lineage>
        <taxon>Bacteria</taxon>
        <taxon>Pseudomonadati</taxon>
        <taxon>Planctomycetota</taxon>
        <taxon>Planctomycetia</taxon>
        <taxon>Gemmatales</taxon>
        <taxon>Gemmataceae</taxon>
        <taxon>Gemmata</taxon>
    </lineage>
</organism>
<dbReference type="EMBL" id="LR593886">
    <property type="protein sequence ID" value="VTR93377.1"/>
    <property type="molecule type" value="Genomic_DNA"/>
</dbReference>
<gene>
    <name evidence="1" type="ORF">SOIL9_43370</name>
</gene>